<dbReference type="PANTHER" id="PTHR18895:SF74">
    <property type="entry name" value="MTRF1L RELEASE FACTOR GLUTAMINE METHYLTRANSFERASE"/>
    <property type="match status" value="1"/>
</dbReference>
<dbReference type="InterPro" id="IPR007848">
    <property type="entry name" value="Small_mtfrase_dom"/>
</dbReference>
<keyword evidence="2 8" id="KW-0489">Methyltransferase</keyword>
<dbReference type="SUPFAM" id="SSF53335">
    <property type="entry name" value="S-adenosyl-L-methionine-dependent methyltransferases"/>
    <property type="match status" value="1"/>
</dbReference>
<comment type="catalytic activity">
    <reaction evidence="5">
        <text>L-glutaminyl-[peptide chain release factor] + S-adenosyl-L-methionine = N(5)-methyl-L-glutaminyl-[peptide chain release factor] + S-adenosyl-L-homocysteine + H(+)</text>
        <dbReference type="Rhea" id="RHEA:42896"/>
        <dbReference type="Rhea" id="RHEA-COMP:10271"/>
        <dbReference type="Rhea" id="RHEA-COMP:10272"/>
        <dbReference type="ChEBI" id="CHEBI:15378"/>
        <dbReference type="ChEBI" id="CHEBI:30011"/>
        <dbReference type="ChEBI" id="CHEBI:57856"/>
        <dbReference type="ChEBI" id="CHEBI:59789"/>
        <dbReference type="ChEBI" id="CHEBI:61891"/>
        <dbReference type="EC" id="2.1.1.297"/>
    </reaction>
</comment>
<protein>
    <recommendedName>
        <fullName evidence="1">peptide chain release factor N(5)-glutamine methyltransferase</fullName>
        <ecNumber evidence="1">2.1.1.297</ecNumber>
    </recommendedName>
</protein>
<reference evidence="8 9" key="1">
    <citation type="submission" date="2017-02" db="EMBL/GenBank/DDBJ databases">
        <authorList>
            <person name="Peterson S.W."/>
        </authorList>
    </citation>
    <scope>NUCLEOTIDE SEQUENCE [LARGE SCALE GENOMIC DNA]</scope>
    <source>
        <strain evidence="8 9">DSM 22899</strain>
    </source>
</reference>
<evidence type="ECO:0000256" key="2">
    <source>
        <dbReference type="ARBA" id="ARBA00022603"/>
    </source>
</evidence>
<evidence type="ECO:0000256" key="4">
    <source>
        <dbReference type="ARBA" id="ARBA00022691"/>
    </source>
</evidence>
<keyword evidence="9" id="KW-1185">Reference proteome</keyword>
<dbReference type="Gene3D" id="3.40.50.150">
    <property type="entry name" value="Vaccinia Virus protein VP39"/>
    <property type="match status" value="1"/>
</dbReference>
<organism evidence="8 9">
    <name type="scientific">Parapedobacter luteus</name>
    <dbReference type="NCBI Taxonomy" id="623280"/>
    <lineage>
        <taxon>Bacteria</taxon>
        <taxon>Pseudomonadati</taxon>
        <taxon>Bacteroidota</taxon>
        <taxon>Sphingobacteriia</taxon>
        <taxon>Sphingobacteriales</taxon>
        <taxon>Sphingobacteriaceae</taxon>
        <taxon>Parapedobacter</taxon>
    </lineage>
</organism>
<evidence type="ECO:0000259" key="6">
    <source>
        <dbReference type="Pfam" id="PF05175"/>
    </source>
</evidence>
<dbReference type="EC" id="2.1.1.297" evidence="1"/>
<dbReference type="InterPro" id="IPR029063">
    <property type="entry name" value="SAM-dependent_MTases_sf"/>
</dbReference>
<dbReference type="PANTHER" id="PTHR18895">
    <property type="entry name" value="HEMK METHYLTRANSFERASE"/>
    <property type="match status" value="1"/>
</dbReference>
<dbReference type="InterPro" id="IPR040758">
    <property type="entry name" value="PrmC_N"/>
</dbReference>
<evidence type="ECO:0000313" key="8">
    <source>
        <dbReference type="EMBL" id="SKB89851.1"/>
    </source>
</evidence>
<keyword evidence="4" id="KW-0949">S-adenosyl-L-methionine</keyword>
<dbReference type="InterPro" id="IPR002052">
    <property type="entry name" value="DNA_methylase_N6_adenine_CS"/>
</dbReference>
<dbReference type="GO" id="GO:0032259">
    <property type="term" value="P:methylation"/>
    <property type="evidence" value="ECO:0007669"/>
    <property type="project" value="UniProtKB-KW"/>
</dbReference>
<name>A0A1T5F105_9SPHI</name>
<dbReference type="STRING" id="623280.SAMN05660226_03725"/>
<dbReference type="NCBIfam" id="TIGR03534">
    <property type="entry name" value="RF_mod_PrmC"/>
    <property type="match status" value="1"/>
</dbReference>
<dbReference type="Pfam" id="PF17827">
    <property type="entry name" value="PrmC_N"/>
    <property type="match status" value="1"/>
</dbReference>
<dbReference type="Gene3D" id="1.10.8.10">
    <property type="entry name" value="DNA helicase RuvA subunit, C-terminal domain"/>
    <property type="match status" value="1"/>
</dbReference>
<dbReference type="CDD" id="cd02440">
    <property type="entry name" value="AdoMet_MTases"/>
    <property type="match status" value="1"/>
</dbReference>
<feature type="domain" description="Release factor glutamine methyltransferase N-terminal" evidence="7">
    <location>
        <begin position="52"/>
        <end position="109"/>
    </location>
</feature>
<dbReference type="Pfam" id="PF05175">
    <property type="entry name" value="MTS"/>
    <property type="match status" value="1"/>
</dbReference>
<evidence type="ECO:0000259" key="7">
    <source>
        <dbReference type="Pfam" id="PF17827"/>
    </source>
</evidence>
<evidence type="ECO:0000256" key="1">
    <source>
        <dbReference type="ARBA" id="ARBA00012771"/>
    </source>
</evidence>
<dbReference type="RefSeq" id="WP_233632474.1">
    <property type="nucleotide sequence ID" value="NZ_FUYS01000012.1"/>
</dbReference>
<dbReference type="InterPro" id="IPR050320">
    <property type="entry name" value="N5-glutamine_MTase"/>
</dbReference>
<gene>
    <name evidence="8" type="ORF">SAMN05660226_03725</name>
</gene>
<sequence length="322" mass="36561">MERVSQVQPFGNESVTNRYCFAKPKVCCMFVLMHPVAYIEQRFVNELASLYDAGEARQLYSLLLEERLGWSRRDYLIRKHEHLPEQDVDWLLDTLSSLKKAMPIQYILGYAWFMGMRLAVNESVLIPRPETEELVHLIISGHQAAGSMPRRIIDIGTGSGCISIALKKAFPDSSVYALDISAAALRVAKQNADAQSAAINFINADVLEWDVIFQEGQVFDIVVSNPPYITANEQHDMHPNVLSHEPHQALFVDTSTPLLFYEHIAAFAQKHLHPNGDLYFEINRSYGQAVCDLLYKKGFQHVSLHQDMQQADRMIHATMSNN</sequence>
<proteinExistence type="predicted"/>
<dbReference type="Proteomes" id="UP000190541">
    <property type="component" value="Unassembled WGS sequence"/>
</dbReference>
<dbReference type="PROSITE" id="PS00092">
    <property type="entry name" value="N6_MTASE"/>
    <property type="match status" value="1"/>
</dbReference>
<evidence type="ECO:0000313" key="9">
    <source>
        <dbReference type="Proteomes" id="UP000190541"/>
    </source>
</evidence>
<accession>A0A1T5F105</accession>
<keyword evidence="3 8" id="KW-0808">Transferase</keyword>
<evidence type="ECO:0000256" key="3">
    <source>
        <dbReference type="ARBA" id="ARBA00022679"/>
    </source>
</evidence>
<dbReference type="NCBIfam" id="TIGR00536">
    <property type="entry name" value="hemK_fam"/>
    <property type="match status" value="1"/>
</dbReference>
<dbReference type="EMBL" id="FUYS01000012">
    <property type="protein sequence ID" value="SKB89851.1"/>
    <property type="molecule type" value="Genomic_DNA"/>
</dbReference>
<feature type="domain" description="Methyltransferase small" evidence="6">
    <location>
        <begin position="149"/>
        <end position="235"/>
    </location>
</feature>
<dbReference type="GO" id="GO:0102559">
    <property type="term" value="F:peptide chain release factor N(5)-glutamine methyltransferase activity"/>
    <property type="evidence" value="ECO:0007669"/>
    <property type="project" value="UniProtKB-EC"/>
</dbReference>
<dbReference type="AlphaFoldDB" id="A0A1T5F105"/>
<dbReference type="GO" id="GO:0003676">
    <property type="term" value="F:nucleic acid binding"/>
    <property type="evidence" value="ECO:0007669"/>
    <property type="project" value="InterPro"/>
</dbReference>
<dbReference type="InterPro" id="IPR004556">
    <property type="entry name" value="HemK-like"/>
</dbReference>
<evidence type="ECO:0000256" key="5">
    <source>
        <dbReference type="ARBA" id="ARBA00048391"/>
    </source>
</evidence>
<dbReference type="InterPro" id="IPR019874">
    <property type="entry name" value="RF_methyltr_PrmC"/>
</dbReference>